<dbReference type="EMBL" id="BAAAJE010000030">
    <property type="protein sequence ID" value="GAA1162265.1"/>
    <property type="molecule type" value="Genomic_DNA"/>
</dbReference>
<dbReference type="InterPro" id="IPR014718">
    <property type="entry name" value="GH-type_carb-bd"/>
</dbReference>
<proteinExistence type="predicted"/>
<dbReference type="InterPro" id="IPR008183">
    <property type="entry name" value="Aldose_1/G6P_1-epimerase"/>
</dbReference>
<dbReference type="PANTHER" id="PTHR10091">
    <property type="entry name" value="ALDOSE-1-EPIMERASE"/>
    <property type="match status" value="1"/>
</dbReference>
<comment type="caution">
    <text evidence="1">The sequence shown here is derived from an EMBL/GenBank/DDBJ whole genome shotgun (WGS) entry which is preliminary data.</text>
</comment>
<evidence type="ECO:0000313" key="1">
    <source>
        <dbReference type="EMBL" id="GAA1162265.1"/>
    </source>
</evidence>
<sequence length="316" mass="34221">MQDWVDVSIPATSGMRRFWQAASMRDPAGPALVLEHGPYRAEVVSVGAGLRSLQHAGRDLVAGYAAGDVCPDYRGWVLQPWPNRIGEGRYRFGGVDHQLALTEPERGNALHGLVGWVRWDAHHPDAARASFRHQLVPQAGYPFALDLDVHYRLTDAGLHVTLEAANAGDTPAPYGAGFHPYLTMGRPADELELTLPAGTWCPMDDRGLPGPPQPVDGTPYDFREPRAIGDLRIDHPFGGLVGDTATLRLADRSVTVTLGEGCTWLHVFTCDTHDPARQAVAIEPMTCPPDAFRSGTDLAVLEPGATHRTSFTITGS</sequence>
<dbReference type="SUPFAM" id="SSF74650">
    <property type="entry name" value="Galactose mutarotase-like"/>
    <property type="match status" value="1"/>
</dbReference>
<dbReference type="InterPro" id="IPR037480">
    <property type="entry name" value="YihR-like"/>
</dbReference>
<evidence type="ECO:0000313" key="2">
    <source>
        <dbReference type="Proteomes" id="UP001499979"/>
    </source>
</evidence>
<dbReference type="InterPro" id="IPR011013">
    <property type="entry name" value="Gal_mutarotase_sf_dom"/>
</dbReference>
<dbReference type="Proteomes" id="UP001499979">
    <property type="component" value="Unassembled WGS sequence"/>
</dbReference>
<reference evidence="1 2" key="1">
    <citation type="journal article" date="2019" name="Int. J. Syst. Evol. Microbiol.">
        <title>The Global Catalogue of Microorganisms (GCM) 10K type strain sequencing project: providing services to taxonomists for standard genome sequencing and annotation.</title>
        <authorList>
            <consortium name="The Broad Institute Genomics Platform"/>
            <consortium name="The Broad Institute Genome Sequencing Center for Infectious Disease"/>
            <person name="Wu L."/>
            <person name="Ma J."/>
        </authorList>
    </citation>
    <scope>NUCLEOTIDE SEQUENCE [LARGE SCALE GENOMIC DNA]</scope>
    <source>
        <strain evidence="1 2">JCM 11813</strain>
    </source>
</reference>
<dbReference type="Gene3D" id="2.70.98.10">
    <property type="match status" value="1"/>
</dbReference>
<dbReference type="Pfam" id="PF01263">
    <property type="entry name" value="Aldose_epim"/>
    <property type="match status" value="1"/>
</dbReference>
<name>A0ABN1URJ4_9ACTN</name>
<protein>
    <submittedName>
        <fullName evidence="1">Aldose 1-epimerase family protein</fullName>
    </submittedName>
</protein>
<dbReference type="CDD" id="cd09022">
    <property type="entry name" value="Aldose_epim_Ec_YihR"/>
    <property type="match status" value="1"/>
</dbReference>
<accession>A0ABN1URJ4</accession>
<gene>
    <name evidence="1" type="ORF">GCM10009606_45210</name>
</gene>
<dbReference type="PANTHER" id="PTHR10091:SF0">
    <property type="entry name" value="GALACTOSE MUTAROTASE"/>
    <property type="match status" value="1"/>
</dbReference>
<organism evidence="1 2">
    <name type="scientific">Nocardioides aquiterrae</name>
    <dbReference type="NCBI Taxonomy" id="203799"/>
    <lineage>
        <taxon>Bacteria</taxon>
        <taxon>Bacillati</taxon>
        <taxon>Actinomycetota</taxon>
        <taxon>Actinomycetes</taxon>
        <taxon>Propionibacteriales</taxon>
        <taxon>Nocardioidaceae</taxon>
        <taxon>Nocardioides</taxon>
    </lineage>
</organism>
<keyword evidence="2" id="KW-1185">Reference proteome</keyword>